<dbReference type="Proteomes" id="UP000183114">
    <property type="component" value="Unassembled WGS sequence"/>
</dbReference>
<accession>A0A1H4ZNN8</accession>
<dbReference type="AlphaFoldDB" id="A0A1H4ZNN8"/>
<dbReference type="EMBL" id="FNTF01000002">
    <property type="protein sequence ID" value="SED31485.1"/>
    <property type="molecule type" value="Genomic_DNA"/>
</dbReference>
<evidence type="ECO:0000313" key="2">
    <source>
        <dbReference type="Proteomes" id="UP000183114"/>
    </source>
</evidence>
<organism evidence="1 2">
    <name type="scientific">Pseudomonas frederiksbergensis</name>
    <dbReference type="NCBI Taxonomy" id="104087"/>
    <lineage>
        <taxon>Bacteria</taxon>
        <taxon>Pseudomonadati</taxon>
        <taxon>Pseudomonadota</taxon>
        <taxon>Gammaproteobacteria</taxon>
        <taxon>Pseudomonadales</taxon>
        <taxon>Pseudomonadaceae</taxon>
        <taxon>Pseudomonas</taxon>
    </lineage>
</organism>
<evidence type="ECO:0000313" key="1">
    <source>
        <dbReference type="EMBL" id="SED31485.1"/>
    </source>
</evidence>
<proteinExistence type="predicted"/>
<name>A0A1H4ZNN8_9PSED</name>
<reference evidence="1 2" key="1">
    <citation type="submission" date="2016-10" db="EMBL/GenBank/DDBJ databases">
        <authorList>
            <person name="de Groot N.N."/>
        </authorList>
    </citation>
    <scope>NUCLEOTIDE SEQUENCE [LARGE SCALE GENOMIC DNA]</scope>
    <source>
        <strain evidence="1 2">BS3655</strain>
    </source>
</reference>
<gene>
    <name evidence="1" type="ORF">SAMN04490185_3239</name>
</gene>
<dbReference type="RefSeq" id="WP_074875449.1">
    <property type="nucleotide sequence ID" value="NZ_FNTF01000002.1"/>
</dbReference>
<evidence type="ECO:0008006" key="3">
    <source>
        <dbReference type="Google" id="ProtNLM"/>
    </source>
</evidence>
<protein>
    <recommendedName>
        <fullName evidence="3">Phage tail protein</fullName>
    </recommendedName>
</protein>
<sequence length="122" mass="13076">MSNIDWSRLITAEMKAAVIASEQLALAKAELSARNGGAAVQIARIQDRIDTIGFGIEVGESTEEDEAEQAALLINLKAWKTYKFALGKVTVQPTWYAAPVWPVEPVVPVIVADPQTVAAGLT</sequence>